<dbReference type="AlphaFoldDB" id="A0A5N6S9S8"/>
<keyword evidence="3" id="KW-1185">Reference proteome</keyword>
<dbReference type="OrthoDB" id="10493097at2759"/>
<reference evidence="2 3" key="1">
    <citation type="submission" date="2019-04" db="EMBL/GenBank/DDBJ databases">
        <title>Friends and foes A comparative genomics study of 23 Aspergillus species from section Flavi.</title>
        <authorList>
            <consortium name="DOE Joint Genome Institute"/>
            <person name="Kjaerbolling I."/>
            <person name="Vesth T."/>
            <person name="Frisvad J.C."/>
            <person name="Nybo J.L."/>
            <person name="Theobald S."/>
            <person name="Kildgaard S."/>
            <person name="Isbrandt T."/>
            <person name="Kuo A."/>
            <person name="Sato A."/>
            <person name="Lyhne E.K."/>
            <person name="Kogle M.E."/>
            <person name="Wiebenga A."/>
            <person name="Kun R.S."/>
            <person name="Lubbers R.J."/>
            <person name="Makela M.R."/>
            <person name="Barry K."/>
            <person name="Chovatia M."/>
            <person name="Clum A."/>
            <person name="Daum C."/>
            <person name="Haridas S."/>
            <person name="He G."/>
            <person name="LaButti K."/>
            <person name="Lipzen A."/>
            <person name="Mondo S."/>
            <person name="Riley R."/>
            <person name="Salamov A."/>
            <person name="Simmons B.A."/>
            <person name="Magnuson J.K."/>
            <person name="Henrissat B."/>
            <person name="Mortensen U.H."/>
            <person name="Larsen T.O."/>
            <person name="Devries R.P."/>
            <person name="Grigoriev I.V."/>
            <person name="Machida M."/>
            <person name="Baker S.E."/>
            <person name="Andersen M.R."/>
        </authorList>
    </citation>
    <scope>NUCLEOTIDE SEQUENCE [LARGE SCALE GENOMIC DNA]</scope>
    <source>
        <strain evidence="2 3">CBS 117625</strain>
    </source>
</reference>
<feature type="transmembrane region" description="Helical" evidence="1">
    <location>
        <begin position="6"/>
        <end position="26"/>
    </location>
</feature>
<keyword evidence="1" id="KW-1133">Transmembrane helix</keyword>
<proteinExistence type="predicted"/>
<keyword evidence="1" id="KW-0472">Membrane</keyword>
<gene>
    <name evidence="2" type="ORF">BDV38DRAFT_264357</name>
</gene>
<dbReference type="Proteomes" id="UP000325672">
    <property type="component" value="Unassembled WGS sequence"/>
</dbReference>
<keyword evidence="1" id="KW-0812">Transmembrane</keyword>
<evidence type="ECO:0000313" key="3">
    <source>
        <dbReference type="Proteomes" id="UP000325672"/>
    </source>
</evidence>
<dbReference type="GeneID" id="43640485"/>
<name>A0A5N6S9S8_ASPPS</name>
<evidence type="ECO:0000256" key="1">
    <source>
        <dbReference type="SAM" id="Phobius"/>
    </source>
</evidence>
<sequence>MSSSPIVMIGMYVSYEVIAFSATLNFSPPKEGKKGRRRKRKKNQKYFMICSGFYDQCMPVLPYVRVVVVQMDADLPVGSCACSQKRQWSNVGCENETNTHWLMWNATNQFQC</sequence>
<organism evidence="2 3">
    <name type="scientific">Aspergillus pseudotamarii</name>
    <dbReference type="NCBI Taxonomy" id="132259"/>
    <lineage>
        <taxon>Eukaryota</taxon>
        <taxon>Fungi</taxon>
        <taxon>Dikarya</taxon>
        <taxon>Ascomycota</taxon>
        <taxon>Pezizomycotina</taxon>
        <taxon>Eurotiomycetes</taxon>
        <taxon>Eurotiomycetidae</taxon>
        <taxon>Eurotiales</taxon>
        <taxon>Aspergillaceae</taxon>
        <taxon>Aspergillus</taxon>
        <taxon>Aspergillus subgen. Circumdati</taxon>
    </lineage>
</organism>
<feature type="transmembrane region" description="Helical" evidence="1">
    <location>
        <begin position="46"/>
        <end position="64"/>
    </location>
</feature>
<dbReference type="EMBL" id="ML743660">
    <property type="protein sequence ID" value="KAE8131432.1"/>
    <property type="molecule type" value="Genomic_DNA"/>
</dbReference>
<dbReference type="RefSeq" id="XP_031907495.1">
    <property type="nucleotide sequence ID" value="XM_032056275.1"/>
</dbReference>
<protein>
    <submittedName>
        <fullName evidence="2">Uncharacterized protein</fullName>
    </submittedName>
</protein>
<evidence type="ECO:0000313" key="2">
    <source>
        <dbReference type="EMBL" id="KAE8131432.1"/>
    </source>
</evidence>
<accession>A0A5N6S9S8</accession>